<name>X1AWP9_9ZZZZ</name>
<dbReference type="AlphaFoldDB" id="X1AWP9"/>
<accession>X1AWP9</accession>
<sequence length="151" mass="17288">MKFRKILDVCILILFLVSFLFSTGCAKKEQANILKEATETDETTIKKSTIEENTEEETPQWKEILDEATKLYEEGDFGEAKKLLKEVLKMDPDNKVSKETIPTPIAYEIVIKKRRFCFNFGGSKINEKGSPLNITNNNPKNNLIIVIILIF</sequence>
<reference evidence="1" key="1">
    <citation type="journal article" date="2014" name="Front. Microbiol.">
        <title>High frequency of phylogenetically diverse reductive dehalogenase-homologous genes in deep subseafloor sedimentary metagenomes.</title>
        <authorList>
            <person name="Kawai M."/>
            <person name="Futagami T."/>
            <person name="Toyoda A."/>
            <person name="Takaki Y."/>
            <person name="Nishi S."/>
            <person name="Hori S."/>
            <person name="Arai W."/>
            <person name="Tsubouchi T."/>
            <person name="Morono Y."/>
            <person name="Uchiyama I."/>
            <person name="Ito T."/>
            <person name="Fujiyama A."/>
            <person name="Inagaki F."/>
            <person name="Takami H."/>
        </authorList>
    </citation>
    <scope>NUCLEOTIDE SEQUENCE</scope>
    <source>
        <strain evidence="1">Expedition CK06-06</strain>
    </source>
</reference>
<comment type="caution">
    <text evidence="1">The sequence shown here is derived from an EMBL/GenBank/DDBJ whole genome shotgun (WGS) entry which is preliminary data.</text>
</comment>
<organism evidence="1">
    <name type="scientific">marine sediment metagenome</name>
    <dbReference type="NCBI Taxonomy" id="412755"/>
    <lineage>
        <taxon>unclassified sequences</taxon>
        <taxon>metagenomes</taxon>
        <taxon>ecological metagenomes</taxon>
    </lineage>
</organism>
<evidence type="ECO:0000313" key="1">
    <source>
        <dbReference type="EMBL" id="GAG73642.1"/>
    </source>
</evidence>
<dbReference type="EMBL" id="BART01000581">
    <property type="protein sequence ID" value="GAG73642.1"/>
    <property type="molecule type" value="Genomic_DNA"/>
</dbReference>
<proteinExistence type="predicted"/>
<dbReference type="PROSITE" id="PS51257">
    <property type="entry name" value="PROKAR_LIPOPROTEIN"/>
    <property type="match status" value="1"/>
</dbReference>
<gene>
    <name evidence="1" type="ORF">S01H4_02606</name>
</gene>
<protein>
    <submittedName>
        <fullName evidence="1">Uncharacterized protein</fullName>
    </submittedName>
</protein>